<organism evidence="1 2">
    <name type="scientific">Rhypophila decipiens</name>
    <dbReference type="NCBI Taxonomy" id="261697"/>
    <lineage>
        <taxon>Eukaryota</taxon>
        <taxon>Fungi</taxon>
        <taxon>Dikarya</taxon>
        <taxon>Ascomycota</taxon>
        <taxon>Pezizomycotina</taxon>
        <taxon>Sordariomycetes</taxon>
        <taxon>Sordariomycetidae</taxon>
        <taxon>Sordariales</taxon>
        <taxon>Naviculisporaceae</taxon>
        <taxon>Rhypophila</taxon>
    </lineage>
</organism>
<keyword evidence="2" id="KW-1185">Reference proteome</keyword>
<evidence type="ECO:0000313" key="2">
    <source>
        <dbReference type="Proteomes" id="UP001301769"/>
    </source>
</evidence>
<accession>A0AAN6XWP2</accession>
<proteinExistence type="predicted"/>
<sequence length="225" mass="24779">MSSVLFARRILSQPLRSSISKIMTTGIPSASAKMQTQAASSTSDQPSFESVGVKHTSISQAPGVNLSPHQKLVVGSVLDLFEGRPSLRHLDLWSKDATFADPLTVAEGYDRYAAQWYGLPTVFSPINLVSHTVTSAGNPIEIDLDNKYTLKGVKKEQEIKSKVKIWLDESAGGKINKVEDRWNDKLPDGPISQAFRKLNAVTVPTMVKVPKTQEEDEKMRAAREE</sequence>
<dbReference type="Proteomes" id="UP001301769">
    <property type="component" value="Unassembled WGS sequence"/>
</dbReference>
<dbReference type="AlphaFoldDB" id="A0AAN6XWP2"/>
<comment type="caution">
    <text evidence="1">The sequence shown here is derived from an EMBL/GenBank/DDBJ whole genome shotgun (WGS) entry which is preliminary data.</text>
</comment>
<evidence type="ECO:0000313" key="1">
    <source>
        <dbReference type="EMBL" id="KAK4208033.1"/>
    </source>
</evidence>
<dbReference type="SUPFAM" id="SSF54427">
    <property type="entry name" value="NTF2-like"/>
    <property type="match status" value="1"/>
</dbReference>
<dbReference type="EMBL" id="MU858261">
    <property type="protein sequence ID" value="KAK4208033.1"/>
    <property type="molecule type" value="Genomic_DNA"/>
</dbReference>
<reference evidence="1" key="2">
    <citation type="submission" date="2023-05" db="EMBL/GenBank/DDBJ databases">
        <authorList>
            <consortium name="Lawrence Berkeley National Laboratory"/>
            <person name="Steindorff A."/>
            <person name="Hensen N."/>
            <person name="Bonometti L."/>
            <person name="Westerberg I."/>
            <person name="Brannstrom I.O."/>
            <person name="Guillou S."/>
            <person name="Cros-Aarteil S."/>
            <person name="Calhoun S."/>
            <person name="Haridas S."/>
            <person name="Kuo A."/>
            <person name="Mondo S."/>
            <person name="Pangilinan J."/>
            <person name="Riley R."/>
            <person name="Labutti K."/>
            <person name="Andreopoulos B."/>
            <person name="Lipzen A."/>
            <person name="Chen C."/>
            <person name="Yanf M."/>
            <person name="Daum C."/>
            <person name="Ng V."/>
            <person name="Clum A."/>
            <person name="Ohm R."/>
            <person name="Martin F."/>
            <person name="Silar P."/>
            <person name="Natvig D."/>
            <person name="Lalanne C."/>
            <person name="Gautier V."/>
            <person name="Ament-Velasquez S.L."/>
            <person name="Kruys A."/>
            <person name="Hutchinson M.I."/>
            <person name="Powell A.J."/>
            <person name="Barry K."/>
            <person name="Miller A.N."/>
            <person name="Grigoriev I.V."/>
            <person name="Debuchy R."/>
            <person name="Gladieux P."/>
            <person name="Thoren M.H."/>
            <person name="Johannesson H."/>
        </authorList>
    </citation>
    <scope>NUCLEOTIDE SEQUENCE</scope>
    <source>
        <strain evidence="1">PSN293</strain>
    </source>
</reference>
<protein>
    <submittedName>
        <fullName evidence="1">Uncharacterized protein</fullName>
    </submittedName>
</protein>
<dbReference type="InterPro" id="IPR032710">
    <property type="entry name" value="NTF2-like_dom_sf"/>
</dbReference>
<dbReference type="PANTHER" id="PTHR34213">
    <property type="entry name" value="NUCLEAR TRANSPORT FACTOR 2 (NTF2) FAMILY PROTEIN"/>
    <property type="match status" value="1"/>
</dbReference>
<reference evidence="1" key="1">
    <citation type="journal article" date="2023" name="Mol. Phylogenet. Evol.">
        <title>Genome-scale phylogeny and comparative genomics of the fungal order Sordariales.</title>
        <authorList>
            <person name="Hensen N."/>
            <person name="Bonometti L."/>
            <person name="Westerberg I."/>
            <person name="Brannstrom I.O."/>
            <person name="Guillou S."/>
            <person name="Cros-Aarteil S."/>
            <person name="Calhoun S."/>
            <person name="Haridas S."/>
            <person name="Kuo A."/>
            <person name="Mondo S."/>
            <person name="Pangilinan J."/>
            <person name="Riley R."/>
            <person name="LaButti K."/>
            <person name="Andreopoulos B."/>
            <person name="Lipzen A."/>
            <person name="Chen C."/>
            <person name="Yan M."/>
            <person name="Daum C."/>
            <person name="Ng V."/>
            <person name="Clum A."/>
            <person name="Steindorff A."/>
            <person name="Ohm R.A."/>
            <person name="Martin F."/>
            <person name="Silar P."/>
            <person name="Natvig D.O."/>
            <person name="Lalanne C."/>
            <person name="Gautier V."/>
            <person name="Ament-Velasquez S.L."/>
            <person name="Kruys A."/>
            <person name="Hutchinson M.I."/>
            <person name="Powell A.J."/>
            <person name="Barry K."/>
            <person name="Miller A.N."/>
            <person name="Grigoriev I.V."/>
            <person name="Debuchy R."/>
            <person name="Gladieux P."/>
            <person name="Hiltunen Thoren M."/>
            <person name="Johannesson H."/>
        </authorList>
    </citation>
    <scope>NUCLEOTIDE SEQUENCE</scope>
    <source>
        <strain evidence="1">PSN293</strain>
    </source>
</reference>
<gene>
    <name evidence="1" type="ORF">QBC37DRAFT_432558</name>
</gene>
<dbReference type="PANTHER" id="PTHR34213:SF2">
    <property type="entry name" value="NUCLEAR TRANSPORT FACTOR 2 (NTF2) FAMILY PROTEIN"/>
    <property type="match status" value="1"/>
</dbReference>
<name>A0AAN6XWP2_9PEZI</name>